<dbReference type="AlphaFoldDB" id="A0AAD6WW25"/>
<protein>
    <submittedName>
        <fullName evidence="2">Uncharacterized protein</fullName>
    </submittedName>
</protein>
<accession>A0AAD6WW25</accession>
<feature type="region of interest" description="Disordered" evidence="1">
    <location>
        <begin position="118"/>
        <end position="227"/>
    </location>
</feature>
<organism evidence="2 3">
    <name type="scientific">Mycena alexandri</name>
    <dbReference type="NCBI Taxonomy" id="1745969"/>
    <lineage>
        <taxon>Eukaryota</taxon>
        <taxon>Fungi</taxon>
        <taxon>Dikarya</taxon>
        <taxon>Basidiomycota</taxon>
        <taxon>Agaricomycotina</taxon>
        <taxon>Agaricomycetes</taxon>
        <taxon>Agaricomycetidae</taxon>
        <taxon>Agaricales</taxon>
        <taxon>Marasmiineae</taxon>
        <taxon>Mycenaceae</taxon>
        <taxon>Mycena</taxon>
    </lineage>
</organism>
<evidence type="ECO:0000313" key="3">
    <source>
        <dbReference type="Proteomes" id="UP001218188"/>
    </source>
</evidence>
<dbReference type="Proteomes" id="UP001218188">
    <property type="component" value="Unassembled WGS sequence"/>
</dbReference>
<comment type="caution">
    <text evidence="2">The sequence shown here is derived from an EMBL/GenBank/DDBJ whole genome shotgun (WGS) entry which is preliminary data.</text>
</comment>
<dbReference type="EMBL" id="JARJCM010000152">
    <property type="protein sequence ID" value="KAJ7025476.1"/>
    <property type="molecule type" value="Genomic_DNA"/>
</dbReference>
<reference evidence="2" key="1">
    <citation type="submission" date="2023-03" db="EMBL/GenBank/DDBJ databases">
        <title>Massive genome expansion in bonnet fungi (Mycena s.s.) driven by repeated elements and novel gene families across ecological guilds.</title>
        <authorList>
            <consortium name="Lawrence Berkeley National Laboratory"/>
            <person name="Harder C.B."/>
            <person name="Miyauchi S."/>
            <person name="Viragh M."/>
            <person name="Kuo A."/>
            <person name="Thoen E."/>
            <person name="Andreopoulos B."/>
            <person name="Lu D."/>
            <person name="Skrede I."/>
            <person name="Drula E."/>
            <person name="Henrissat B."/>
            <person name="Morin E."/>
            <person name="Kohler A."/>
            <person name="Barry K."/>
            <person name="LaButti K."/>
            <person name="Morin E."/>
            <person name="Salamov A."/>
            <person name="Lipzen A."/>
            <person name="Mereny Z."/>
            <person name="Hegedus B."/>
            <person name="Baldrian P."/>
            <person name="Stursova M."/>
            <person name="Weitz H."/>
            <person name="Taylor A."/>
            <person name="Grigoriev I.V."/>
            <person name="Nagy L.G."/>
            <person name="Martin F."/>
            <person name="Kauserud H."/>
        </authorList>
    </citation>
    <scope>NUCLEOTIDE SEQUENCE</scope>
    <source>
        <strain evidence="2">CBHHK200</strain>
    </source>
</reference>
<proteinExistence type="predicted"/>
<feature type="compositionally biased region" description="Low complexity" evidence="1">
    <location>
        <begin position="139"/>
        <end position="155"/>
    </location>
</feature>
<evidence type="ECO:0000313" key="2">
    <source>
        <dbReference type="EMBL" id="KAJ7025476.1"/>
    </source>
</evidence>
<sequence>MSAPLSINLPNDKFDRLCLGWTPSLLRSRHRALPFHLLSPSSVPCSSLRAQVQMYPLKTPQQPSSNTQLLEADSIASYSSYYQAALRRHRRMQHLPRRARNLPLPDEMELLDAPSLSQLGTQFNTPNANHHPPQLNAVSPGDSSASSASNRGSSPTLIGASPGQKAPPPLRISTDVNTSSPSIPCPLTPMSLMSSLSPSPPPLTALGKRRGEDANEDNENEQQKHKRARLTIKIPGVARELRRMG</sequence>
<evidence type="ECO:0000256" key="1">
    <source>
        <dbReference type="SAM" id="MobiDB-lite"/>
    </source>
</evidence>
<feature type="compositionally biased region" description="Polar residues" evidence="1">
    <location>
        <begin position="118"/>
        <end position="128"/>
    </location>
</feature>
<feature type="compositionally biased region" description="Low complexity" evidence="1">
    <location>
        <begin position="188"/>
        <end position="197"/>
    </location>
</feature>
<gene>
    <name evidence="2" type="ORF">C8F04DRAFT_134755</name>
</gene>
<keyword evidence="3" id="KW-1185">Reference proteome</keyword>
<name>A0AAD6WW25_9AGAR</name>